<comment type="caution">
    <text evidence="3">The sequence shown here is derived from an EMBL/GenBank/DDBJ whole genome shotgun (WGS) entry which is preliminary data.</text>
</comment>
<sequence>MSDEIGNDNAPANAEAAISLEGKNIAANNEASSEGAHFGSDHDSRSSPPSGSDHMNNSSIHAEPFADNTRQSLSLTTNNNASIPLQKKARKNKTKSKKKKQKKNPNDKCVLQIQRSPFETKFNTIATPTEKKVLAPLMLSTHSSKIDYDKSHSSNSDCTKIDQLTNEVSDDNISLEESYSYADIKPQKSPSNIDNKLQKGYSNVVEKQRDDAELLYNDNLGMHQMKLLLDELKGEFNKRFDQLDTQIKNVEQRIENVNEKVNKKIDKLSQKIDNIYETNAIQVILNRLRADHNLDVPYMPTNRIFSENYSTYTKSLFNRFQNYAKQHYQHLWTKIHKDISISTQPEQMEFDILGFSFEHSSKERTLIGSPNLQPVLAPSSYSYLKPFRANTVIIAEVTTSFLTFHNDHLLLCKKKGRSSQTNTERKNSSFKLFQKLLQLERGLAFILLYYNIQLEHVLVVLFGRFNDSKNHRSPDYIYRMLFESSFSKNIPLLHKLYLRDRDEQNKQLYFIC</sequence>
<evidence type="ECO:0000256" key="2">
    <source>
        <dbReference type="SAM" id="MobiDB-lite"/>
    </source>
</evidence>
<keyword evidence="1" id="KW-0175">Coiled coil</keyword>
<reference evidence="3" key="1">
    <citation type="submission" date="2021-02" db="EMBL/GenBank/DDBJ databases">
        <authorList>
            <person name="Nowell W R."/>
        </authorList>
    </citation>
    <scope>NUCLEOTIDE SEQUENCE</scope>
</reference>
<evidence type="ECO:0000256" key="1">
    <source>
        <dbReference type="SAM" id="Coils"/>
    </source>
</evidence>
<accession>A0A814FR05</accession>
<proteinExistence type="predicted"/>
<dbReference type="OrthoDB" id="10050398at2759"/>
<dbReference type="EMBL" id="CAJNOO010000589">
    <property type="protein sequence ID" value="CAF0986331.1"/>
    <property type="molecule type" value="Genomic_DNA"/>
</dbReference>
<evidence type="ECO:0000313" key="4">
    <source>
        <dbReference type="Proteomes" id="UP000663882"/>
    </source>
</evidence>
<dbReference type="AlphaFoldDB" id="A0A814FR05"/>
<name>A0A814FR05_9BILA</name>
<feature type="compositionally biased region" description="Polar residues" evidence="2">
    <location>
        <begin position="46"/>
        <end position="60"/>
    </location>
</feature>
<gene>
    <name evidence="3" type="ORF">RFH988_LOCUS13414</name>
</gene>
<dbReference type="Gene3D" id="3.90.20.10">
    <property type="match status" value="1"/>
</dbReference>
<protein>
    <submittedName>
        <fullName evidence="3">Uncharacterized protein</fullName>
    </submittedName>
</protein>
<organism evidence="3 4">
    <name type="scientific">Rotaria sordida</name>
    <dbReference type="NCBI Taxonomy" id="392033"/>
    <lineage>
        <taxon>Eukaryota</taxon>
        <taxon>Metazoa</taxon>
        <taxon>Spiralia</taxon>
        <taxon>Gnathifera</taxon>
        <taxon>Rotifera</taxon>
        <taxon>Eurotatoria</taxon>
        <taxon>Bdelloidea</taxon>
        <taxon>Philodinida</taxon>
        <taxon>Philodinidae</taxon>
        <taxon>Rotaria</taxon>
    </lineage>
</organism>
<feature type="compositionally biased region" description="Polar residues" evidence="2">
    <location>
        <begin position="68"/>
        <end position="83"/>
    </location>
</feature>
<feature type="coiled-coil region" evidence="1">
    <location>
        <begin position="233"/>
        <end position="278"/>
    </location>
</feature>
<evidence type="ECO:0000313" key="3">
    <source>
        <dbReference type="EMBL" id="CAF0986331.1"/>
    </source>
</evidence>
<dbReference type="Proteomes" id="UP000663882">
    <property type="component" value="Unassembled WGS sequence"/>
</dbReference>
<feature type="compositionally biased region" description="Basic residues" evidence="2">
    <location>
        <begin position="87"/>
        <end position="103"/>
    </location>
</feature>
<feature type="region of interest" description="Disordered" evidence="2">
    <location>
        <begin position="25"/>
        <end position="109"/>
    </location>
</feature>